<keyword evidence="4 12" id="KW-0863">Zinc-finger</keyword>
<reference evidence="17" key="1">
    <citation type="submission" date="2016-06" db="UniProtKB">
        <authorList>
            <consortium name="WormBaseParasite"/>
        </authorList>
    </citation>
    <scope>IDENTIFICATION</scope>
</reference>
<keyword evidence="9 12" id="KW-0675">Receptor</keyword>
<evidence type="ECO:0000256" key="12">
    <source>
        <dbReference type="RuleBase" id="RU004334"/>
    </source>
</evidence>
<dbReference type="PANTHER" id="PTHR47519:SF1">
    <property type="entry name" value="NUCLEAR HORMONE RECEPTOR FAMILY MEMBER NHR-31"/>
    <property type="match status" value="1"/>
</dbReference>
<dbReference type="InterPro" id="IPR049636">
    <property type="entry name" value="HNF4-like_DBD"/>
</dbReference>
<dbReference type="PROSITE" id="PS51843">
    <property type="entry name" value="NR_LBD"/>
    <property type="match status" value="1"/>
</dbReference>
<dbReference type="PRINTS" id="PR00398">
    <property type="entry name" value="STRDHORMONER"/>
</dbReference>
<dbReference type="Pfam" id="PF00104">
    <property type="entry name" value="Hormone_recep"/>
    <property type="match status" value="1"/>
</dbReference>
<dbReference type="PANTHER" id="PTHR47519">
    <property type="entry name" value="NUCLEAR HORMONE RECEPTOR FAMILY MEMBER NHR-31-RELATED"/>
    <property type="match status" value="1"/>
</dbReference>
<evidence type="ECO:0000256" key="8">
    <source>
        <dbReference type="ARBA" id="ARBA00023163"/>
    </source>
</evidence>
<comment type="similarity">
    <text evidence="2 12">Belongs to the nuclear hormone receptor family.</text>
</comment>
<evidence type="ECO:0000256" key="11">
    <source>
        <dbReference type="ARBA" id="ARBA00037512"/>
    </source>
</evidence>
<evidence type="ECO:0000313" key="16">
    <source>
        <dbReference type="Proteomes" id="UP000267606"/>
    </source>
</evidence>
<evidence type="ECO:0000256" key="6">
    <source>
        <dbReference type="ARBA" id="ARBA00023015"/>
    </source>
</evidence>
<dbReference type="InterPro" id="IPR000536">
    <property type="entry name" value="Nucl_hrmn_rcpt_lig-bd"/>
</dbReference>
<dbReference type="SUPFAM" id="SSF48508">
    <property type="entry name" value="Nuclear receptor ligand-binding domain"/>
    <property type="match status" value="1"/>
</dbReference>
<evidence type="ECO:0000256" key="2">
    <source>
        <dbReference type="ARBA" id="ARBA00005993"/>
    </source>
</evidence>
<dbReference type="Pfam" id="PF00105">
    <property type="entry name" value="zf-C4"/>
    <property type="match status" value="2"/>
</dbReference>
<dbReference type="SUPFAM" id="SSF57716">
    <property type="entry name" value="Glucocorticoid receptor-like (DNA-binding domain)"/>
    <property type="match status" value="1"/>
</dbReference>
<dbReference type="GO" id="GO:0008270">
    <property type="term" value="F:zinc ion binding"/>
    <property type="evidence" value="ECO:0007669"/>
    <property type="project" value="UniProtKB-KW"/>
</dbReference>
<dbReference type="InterPro" id="IPR035500">
    <property type="entry name" value="NHR-like_dom_sf"/>
</dbReference>
<comment type="subcellular location">
    <subcellularLocation>
        <location evidence="1 12">Nucleus</location>
    </subcellularLocation>
</comment>
<evidence type="ECO:0000256" key="5">
    <source>
        <dbReference type="ARBA" id="ARBA00022833"/>
    </source>
</evidence>
<dbReference type="PROSITE" id="PS00031">
    <property type="entry name" value="NUCLEAR_REC_DBD_1"/>
    <property type="match status" value="1"/>
</dbReference>
<sequence length="555" mass="63269">MFGASTASVAHSSYDIKDKSIDNNAVCAVCGDGHAKLHYGILACYGCKGFFRRTLTGKYRYVCRFGNNCIVDKCELFFLSHPFELCLVNQRNSCRYCRFQRCLEVGMDPKAVRPDRDLTGRQRVPRLRKRQIDEELFNHMNSADSNFYQMRLQGDDWSRKLPMESRVLLMQLMNIESKIIKRDETSSTRNNDKNLSKTVSLREFFELRPVLASRSSEIRYESYRIAQLDELSHIAHRRAMAVVDWVDLLAELADITDTEDKVALLKSCYSPLTIFNFSTRTAQNTDNPNLLYLCSFSYMPRKLPLECTQTNQLSNDLIDRILNELVAPLRKLKLEEEEVVLLKAIIVLNPSLSVIAQQVVSDFRDRIQEALFQVIKELNSIYTATARFGNLLLLLPTIMTLSGTMSENLQFVQALARDQKEDNLFNEMFGEMYAKLDDSMTSTSLKLPILENPAEISLKYASSSHRSTTINGSTVNHEKFRVDSSTQTYSDDSLKGSSLSSASLCKSLTPPSHISFSPLHYLLNDDDLTDYSIALDCNDIHNDDGDLFFLMDDIK</sequence>
<keyword evidence="3 12" id="KW-0479">Metal-binding</keyword>
<dbReference type="CDD" id="cd06960">
    <property type="entry name" value="NR_DBD_HNF4A"/>
    <property type="match status" value="1"/>
</dbReference>
<keyword evidence="7 12" id="KW-0238">DNA-binding</keyword>
<dbReference type="Gene3D" id="3.30.50.10">
    <property type="entry name" value="Erythroid Transcription Factor GATA-1, subunit A"/>
    <property type="match status" value="1"/>
</dbReference>
<evidence type="ECO:0000256" key="9">
    <source>
        <dbReference type="ARBA" id="ARBA00023170"/>
    </source>
</evidence>
<keyword evidence="10 12" id="KW-0539">Nucleus</keyword>
<evidence type="ECO:0000259" key="14">
    <source>
        <dbReference type="PROSITE" id="PS51843"/>
    </source>
</evidence>
<organism evidence="17">
    <name type="scientific">Onchocerca flexuosa</name>
    <dbReference type="NCBI Taxonomy" id="387005"/>
    <lineage>
        <taxon>Eukaryota</taxon>
        <taxon>Metazoa</taxon>
        <taxon>Ecdysozoa</taxon>
        <taxon>Nematoda</taxon>
        <taxon>Chromadorea</taxon>
        <taxon>Rhabditida</taxon>
        <taxon>Spirurina</taxon>
        <taxon>Spiruromorpha</taxon>
        <taxon>Filarioidea</taxon>
        <taxon>Onchocercidae</taxon>
        <taxon>Onchocerca</taxon>
    </lineage>
</organism>
<dbReference type="GO" id="GO:0003700">
    <property type="term" value="F:DNA-binding transcription factor activity"/>
    <property type="evidence" value="ECO:0007669"/>
    <property type="project" value="InterPro"/>
</dbReference>
<feature type="domain" description="NR LBD" evidence="14">
    <location>
        <begin position="164"/>
        <end position="431"/>
    </location>
</feature>
<dbReference type="SMART" id="SM00399">
    <property type="entry name" value="ZnF_C4"/>
    <property type="match status" value="1"/>
</dbReference>
<reference evidence="15 16" key="2">
    <citation type="submission" date="2018-11" db="EMBL/GenBank/DDBJ databases">
        <authorList>
            <consortium name="Pathogen Informatics"/>
        </authorList>
    </citation>
    <scope>NUCLEOTIDE SEQUENCE [LARGE SCALE GENOMIC DNA]</scope>
</reference>
<evidence type="ECO:0000256" key="4">
    <source>
        <dbReference type="ARBA" id="ARBA00022771"/>
    </source>
</evidence>
<keyword evidence="5 12" id="KW-0862">Zinc</keyword>
<feature type="domain" description="Nuclear receptor" evidence="13">
    <location>
        <begin position="24"/>
        <end position="114"/>
    </location>
</feature>
<keyword evidence="8 12" id="KW-0804">Transcription</keyword>
<evidence type="ECO:0000313" key="17">
    <source>
        <dbReference type="WBParaSite" id="OFLC_0000058501-mRNA-1"/>
    </source>
</evidence>
<dbReference type="InterPro" id="IPR013088">
    <property type="entry name" value="Znf_NHR/GATA"/>
</dbReference>
<name>A0A183GZC6_9BILA</name>
<dbReference type="GO" id="GO:0000978">
    <property type="term" value="F:RNA polymerase II cis-regulatory region sequence-specific DNA binding"/>
    <property type="evidence" value="ECO:0007669"/>
    <property type="project" value="InterPro"/>
</dbReference>
<gene>
    <name evidence="15" type="ORF">OFLC_LOCUS586</name>
</gene>
<evidence type="ECO:0000313" key="15">
    <source>
        <dbReference type="EMBL" id="VDO26318.1"/>
    </source>
</evidence>
<dbReference type="InterPro" id="IPR052496">
    <property type="entry name" value="Orphan_Nuclear_Rcpt"/>
</dbReference>
<dbReference type="WBParaSite" id="OFLC_0000058501-mRNA-1">
    <property type="protein sequence ID" value="OFLC_0000058501-mRNA-1"/>
    <property type="gene ID" value="OFLC_0000058501"/>
</dbReference>
<keyword evidence="16" id="KW-1185">Reference proteome</keyword>
<evidence type="ECO:0000256" key="1">
    <source>
        <dbReference type="ARBA" id="ARBA00004123"/>
    </source>
</evidence>
<dbReference type="Gene3D" id="1.10.565.10">
    <property type="entry name" value="Retinoid X Receptor"/>
    <property type="match status" value="1"/>
</dbReference>
<evidence type="ECO:0000256" key="10">
    <source>
        <dbReference type="ARBA" id="ARBA00023242"/>
    </source>
</evidence>
<proteinExistence type="inferred from homology"/>
<dbReference type="STRING" id="387005.A0A183GZC6"/>
<evidence type="ECO:0000256" key="7">
    <source>
        <dbReference type="ARBA" id="ARBA00023125"/>
    </source>
</evidence>
<protein>
    <submittedName>
        <fullName evidence="17">Zinc finger, C4 type</fullName>
    </submittedName>
</protein>
<evidence type="ECO:0000256" key="3">
    <source>
        <dbReference type="ARBA" id="ARBA00022723"/>
    </source>
</evidence>
<dbReference type="InterPro" id="IPR001723">
    <property type="entry name" value="Nuclear_hrmn_rcpt"/>
</dbReference>
<dbReference type="AlphaFoldDB" id="A0A183GZC6"/>
<evidence type="ECO:0000259" key="13">
    <source>
        <dbReference type="PROSITE" id="PS51030"/>
    </source>
</evidence>
<dbReference type="CDD" id="cd06157">
    <property type="entry name" value="NR_LBD"/>
    <property type="match status" value="1"/>
</dbReference>
<dbReference type="PRINTS" id="PR00047">
    <property type="entry name" value="STROIDFINGER"/>
</dbReference>
<accession>A0A183GZC6</accession>
<comment type="function">
    <text evidence="11">Orphan nuclear receptor.</text>
</comment>
<dbReference type="Proteomes" id="UP000267606">
    <property type="component" value="Unassembled WGS sequence"/>
</dbReference>
<keyword evidence="6 12" id="KW-0805">Transcription regulation</keyword>
<dbReference type="SMART" id="SM00430">
    <property type="entry name" value="HOLI"/>
    <property type="match status" value="1"/>
</dbReference>
<dbReference type="InterPro" id="IPR001628">
    <property type="entry name" value="Znf_hrmn_rcpt"/>
</dbReference>
<dbReference type="PROSITE" id="PS51030">
    <property type="entry name" value="NUCLEAR_REC_DBD_2"/>
    <property type="match status" value="1"/>
</dbReference>
<dbReference type="EMBL" id="UZAJ01000204">
    <property type="protein sequence ID" value="VDO26318.1"/>
    <property type="molecule type" value="Genomic_DNA"/>
</dbReference>
<dbReference type="GO" id="GO:0005634">
    <property type="term" value="C:nucleus"/>
    <property type="evidence" value="ECO:0007669"/>
    <property type="project" value="UniProtKB-SubCell"/>
</dbReference>